<dbReference type="Proteomes" id="UP000507245">
    <property type="component" value="Unassembled WGS sequence"/>
</dbReference>
<evidence type="ECO:0000313" key="4">
    <source>
        <dbReference type="Proteomes" id="UP000507245"/>
    </source>
</evidence>
<evidence type="ECO:0000313" key="3">
    <source>
        <dbReference type="Proteomes" id="UP000507222"/>
    </source>
</evidence>
<sequence>MEHFQKVAAFYQDEVSDTTTKDSCFSFTYLAETPLSPKALNLLAKGPQHPSAVSLKNKDLPLLQIKLAP</sequence>
<evidence type="ECO:0000313" key="1">
    <source>
        <dbReference type="EMBL" id="CAB4278530.1"/>
    </source>
</evidence>
<dbReference type="Proteomes" id="UP000507222">
    <property type="component" value="Unassembled WGS sequence"/>
</dbReference>
<dbReference type="EMBL" id="CAEKDK010000004">
    <property type="protein sequence ID" value="CAB4278530.1"/>
    <property type="molecule type" value="Genomic_DNA"/>
</dbReference>
<dbReference type="EMBL" id="CAEKKB010000004">
    <property type="protein sequence ID" value="CAB4308935.1"/>
    <property type="molecule type" value="Genomic_DNA"/>
</dbReference>
<protein>
    <submittedName>
        <fullName evidence="2">Uncharacterized protein</fullName>
    </submittedName>
</protein>
<evidence type="ECO:0000313" key="2">
    <source>
        <dbReference type="EMBL" id="CAB4308935.1"/>
    </source>
</evidence>
<reference evidence="2 3" key="2">
    <citation type="submission" date="2020-05" db="EMBL/GenBank/DDBJ databases">
        <authorList>
            <person name="Campoy J."/>
            <person name="Schneeberger K."/>
            <person name="Spophaly S."/>
        </authorList>
    </citation>
    <scope>NUCLEOTIDE SEQUENCE [LARGE SCALE GENOMIC DNA]</scope>
    <source>
        <strain evidence="2">PruArmRojPasFocal</strain>
    </source>
</reference>
<dbReference type="AlphaFoldDB" id="A0A6J5XAJ4"/>
<accession>A0A6J5XAJ4</accession>
<gene>
    <name evidence="1" type="ORF">CURHAP_LOCUS29665</name>
    <name evidence="2" type="ORF">ORAREDHAP_LOCUS29299</name>
</gene>
<name>A0A6J5XAJ4_PRUAR</name>
<proteinExistence type="predicted"/>
<reference evidence="4" key="1">
    <citation type="journal article" date="2020" name="Genome Biol.">
        <title>Gamete binning: chromosome-level and haplotype-resolved genome assembly enabled by high-throughput single-cell sequencing of gamete genomes.</title>
        <authorList>
            <person name="Campoy J.A."/>
            <person name="Sun H."/>
            <person name="Goel M."/>
            <person name="Jiao W.-B."/>
            <person name="Folz-Donahue K."/>
            <person name="Wang N."/>
            <person name="Rubio M."/>
            <person name="Liu C."/>
            <person name="Kukat C."/>
            <person name="Ruiz D."/>
            <person name="Huettel B."/>
            <person name="Schneeberger K."/>
        </authorList>
    </citation>
    <scope>NUCLEOTIDE SEQUENCE [LARGE SCALE GENOMIC DNA]</scope>
    <source>
        <strain evidence="4">cv. Rojo Pasion</strain>
    </source>
</reference>
<organism evidence="2 4">
    <name type="scientific">Prunus armeniaca</name>
    <name type="common">Apricot</name>
    <name type="synonym">Armeniaca vulgaris</name>
    <dbReference type="NCBI Taxonomy" id="36596"/>
    <lineage>
        <taxon>Eukaryota</taxon>
        <taxon>Viridiplantae</taxon>
        <taxon>Streptophyta</taxon>
        <taxon>Embryophyta</taxon>
        <taxon>Tracheophyta</taxon>
        <taxon>Spermatophyta</taxon>
        <taxon>Magnoliopsida</taxon>
        <taxon>eudicotyledons</taxon>
        <taxon>Gunneridae</taxon>
        <taxon>Pentapetalae</taxon>
        <taxon>rosids</taxon>
        <taxon>fabids</taxon>
        <taxon>Rosales</taxon>
        <taxon>Rosaceae</taxon>
        <taxon>Amygdaloideae</taxon>
        <taxon>Amygdaleae</taxon>
        <taxon>Prunus</taxon>
    </lineage>
</organism>
<keyword evidence="4" id="KW-1185">Reference proteome</keyword>